<evidence type="ECO:0000256" key="1">
    <source>
        <dbReference type="ARBA" id="ARBA00022605"/>
    </source>
</evidence>
<feature type="domain" description="Glutamine amidotransferase type-2" evidence="4">
    <location>
        <begin position="79"/>
        <end position="254"/>
    </location>
</feature>
<gene>
    <name evidence="5" type="ORF">CA3LBN_004106</name>
</gene>
<dbReference type="Pfam" id="PF00733">
    <property type="entry name" value="Asn_synthase"/>
    <property type="match status" value="1"/>
</dbReference>
<dbReference type="InterPro" id="IPR017932">
    <property type="entry name" value="GATase_2_dom"/>
</dbReference>
<dbReference type="InterPro" id="IPR014729">
    <property type="entry name" value="Rossmann-like_a/b/a_fold"/>
</dbReference>
<dbReference type="PANTHER" id="PTHR45937:SF1">
    <property type="entry name" value="ASPARAGINE SYNTHETASE DOMAIN-CONTAINING PROTEIN 1"/>
    <property type="match status" value="1"/>
</dbReference>
<dbReference type="PANTHER" id="PTHR45937">
    <property type="entry name" value="ASPARAGINE SYNTHETASE DOMAIN-CONTAINING PROTEIN 1"/>
    <property type="match status" value="1"/>
</dbReference>
<dbReference type="CDD" id="cd01991">
    <property type="entry name" value="Asn_synthase_B_C"/>
    <property type="match status" value="1"/>
</dbReference>
<dbReference type="Proteomes" id="UP000825434">
    <property type="component" value="Chromosome 5"/>
</dbReference>
<dbReference type="Gene3D" id="3.40.50.620">
    <property type="entry name" value="HUPs"/>
    <property type="match status" value="1"/>
</dbReference>
<evidence type="ECO:0000259" key="4">
    <source>
        <dbReference type="PROSITE" id="PS51278"/>
    </source>
</evidence>
<protein>
    <recommendedName>
        <fullName evidence="4">Glutamine amidotransferase type-2 domain-containing protein</fullName>
    </recommendedName>
</protein>
<proteinExistence type="predicted"/>
<keyword evidence="1" id="KW-0028">Amino-acid biosynthesis</keyword>
<dbReference type="SUPFAM" id="SSF52402">
    <property type="entry name" value="Adenine nucleotide alpha hydrolases-like"/>
    <property type="match status" value="1"/>
</dbReference>
<name>A0ABX8IE28_9ASCO</name>
<sequence>MCGIFLAVSASAAPSKLEAKRYSQDEIAQIVGSRVALQTALSALDKQKVENAQNIRQRRNELGRLSVKNHASRIAELQREIAELSVVSASEAAEPDLDGTLVDIMARGPDYAELWEAKLGEWFVSGLSSVLSLRQPFAVQPLADERFVFQFNGELYNEGCFCGNDSEFAFQEIKASEGDVDLLGAALSRLNGEFAFVLTDKSTKRVFFGKDHIGKRSLLYSTKNGLAVASVLSHLPEDELVECEPGVLYVYDVENKKLSKTPYPKQLRLDAVSGEAYSKGYAETAALVDSLHSHLKNACSVRQKTVHPLHATKTQVAVLFSGGLDCTILASLIAENYESLGEPVKIDLLTVGFENPRTGLSASESPDRKLSEQSWFELSRKFKNSNVSFRLVQVDVSYADWLSHKNRVLNLIRPTATEMDLSIGIAFYFASKPGDFTALTMEDFPEWSEFEKNRESYVSSEKYTSNAKVLFSGLGADELYGGYSRHEAVFDSLQENAAPETIYSLYDELSESLHHDITAIYNRNLGRDDRAISSWGKELRYPYLDNAVVEFSASLAPHYKVQFNWTTVKSKKGEKRAKVYSRKYLLRQLCHALGLPMAAEEVKRAIQFGAKSAKLEVGQSKTKGTERAAQ</sequence>
<keyword evidence="3" id="KW-0315">Glutamine amidotransferase</keyword>
<dbReference type="Gene3D" id="3.60.20.10">
    <property type="entry name" value="Glutamine Phosphoribosylpyrophosphate, subunit 1, domain 1"/>
    <property type="match status" value="1"/>
</dbReference>
<dbReference type="Pfam" id="PF13537">
    <property type="entry name" value="GATase_7"/>
    <property type="match status" value="1"/>
</dbReference>
<keyword evidence="2" id="KW-0061">Asparagine biosynthesis</keyword>
<accession>A0ABX8IE28</accession>
<dbReference type="InterPro" id="IPR001962">
    <property type="entry name" value="Asn_synthase"/>
</dbReference>
<dbReference type="EMBL" id="CP076665">
    <property type="protein sequence ID" value="QWU89758.1"/>
    <property type="molecule type" value="Genomic_DNA"/>
</dbReference>
<dbReference type="PROSITE" id="PS51278">
    <property type="entry name" value="GATASE_TYPE_2"/>
    <property type="match status" value="1"/>
</dbReference>
<dbReference type="InterPro" id="IPR029055">
    <property type="entry name" value="Ntn_hydrolases_N"/>
</dbReference>
<reference evidence="5 6" key="1">
    <citation type="submission" date="2021-06" db="EMBL/GenBank/DDBJ databases">
        <title>Candida outbreak in Lebanon.</title>
        <authorList>
            <person name="Finianos M."/>
        </authorList>
    </citation>
    <scope>NUCLEOTIDE SEQUENCE [LARGE SCALE GENOMIC DNA]</scope>
    <source>
        <strain evidence="5">CA3LBN</strain>
    </source>
</reference>
<evidence type="ECO:0000256" key="2">
    <source>
        <dbReference type="ARBA" id="ARBA00022888"/>
    </source>
</evidence>
<evidence type="ECO:0000313" key="5">
    <source>
        <dbReference type="EMBL" id="QWU89758.1"/>
    </source>
</evidence>
<keyword evidence="6" id="KW-1185">Reference proteome</keyword>
<dbReference type="SUPFAM" id="SSF56235">
    <property type="entry name" value="N-terminal nucleophile aminohydrolases (Ntn hydrolases)"/>
    <property type="match status" value="1"/>
</dbReference>
<evidence type="ECO:0000256" key="3">
    <source>
        <dbReference type="ARBA" id="ARBA00022962"/>
    </source>
</evidence>
<dbReference type="InterPro" id="IPR051857">
    <property type="entry name" value="Asn_synthetase_domain"/>
</dbReference>
<evidence type="ECO:0000313" key="6">
    <source>
        <dbReference type="Proteomes" id="UP000825434"/>
    </source>
</evidence>
<organism evidence="5 6">
    <name type="scientific">Candidozyma haemuli</name>
    <dbReference type="NCBI Taxonomy" id="45357"/>
    <lineage>
        <taxon>Eukaryota</taxon>
        <taxon>Fungi</taxon>
        <taxon>Dikarya</taxon>
        <taxon>Ascomycota</taxon>
        <taxon>Saccharomycotina</taxon>
        <taxon>Pichiomycetes</taxon>
        <taxon>Metschnikowiaceae</taxon>
        <taxon>Candidozyma</taxon>
    </lineage>
</organism>